<name>A0A1V1NYH3_9BACT</name>
<dbReference type="EMBL" id="ATBP01001266">
    <property type="protein sequence ID" value="ETR67672.1"/>
    <property type="molecule type" value="Genomic_DNA"/>
</dbReference>
<comment type="caution">
    <text evidence="1">The sequence shown here is derived from an EMBL/GenBank/DDBJ whole genome shotgun (WGS) entry which is preliminary data.</text>
</comment>
<organism evidence="1 2">
    <name type="scientific">Candidatus Magnetoglobus multicellularis str. Araruama</name>
    <dbReference type="NCBI Taxonomy" id="890399"/>
    <lineage>
        <taxon>Bacteria</taxon>
        <taxon>Pseudomonadati</taxon>
        <taxon>Thermodesulfobacteriota</taxon>
        <taxon>Desulfobacteria</taxon>
        <taxon>Desulfobacterales</taxon>
        <taxon>Desulfobacteraceae</taxon>
        <taxon>Candidatus Magnetoglobus</taxon>
    </lineage>
</organism>
<protein>
    <submittedName>
        <fullName evidence="1">Uncharacterized protein</fullName>
    </submittedName>
</protein>
<gene>
    <name evidence="1" type="ORF">OMM_11342</name>
</gene>
<evidence type="ECO:0000313" key="1">
    <source>
        <dbReference type="EMBL" id="ETR67672.1"/>
    </source>
</evidence>
<proteinExistence type="predicted"/>
<dbReference type="AlphaFoldDB" id="A0A1V1NYH3"/>
<reference evidence="2" key="1">
    <citation type="submission" date="2012-11" db="EMBL/GenBank/DDBJ databases">
        <authorList>
            <person name="Lucero-Rivera Y.E."/>
            <person name="Tovar-Ramirez D."/>
        </authorList>
    </citation>
    <scope>NUCLEOTIDE SEQUENCE [LARGE SCALE GENOMIC DNA]</scope>
    <source>
        <strain evidence="2">Araruama</strain>
    </source>
</reference>
<dbReference type="Proteomes" id="UP000189670">
    <property type="component" value="Unassembled WGS sequence"/>
</dbReference>
<accession>A0A1V1NYH3</accession>
<evidence type="ECO:0000313" key="2">
    <source>
        <dbReference type="Proteomes" id="UP000189670"/>
    </source>
</evidence>
<sequence>MSHAIHAKNESMTIALISDDINITDQIKNRFIRSIHQHYQIDIDFRVITENKQEYTGYVDAQEYDNLLMLLDMKEIDYLLYLKNEQDNQKSFTVFDSKKHRYKDVKAHFEHAFLRFSLKLDKHLADIVVSHFLAILNRIGGELDQLRQY</sequence>